<feature type="region of interest" description="Disordered" evidence="1">
    <location>
        <begin position="1"/>
        <end position="51"/>
    </location>
</feature>
<evidence type="ECO:0000313" key="3">
    <source>
        <dbReference type="Proteomes" id="UP001063166"/>
    </source>
</evidence>
<name>A0A9P3PVF3_LYOSH</name>
<proteinExistence type="predicted"/>
<reference evidence="2" key="1">
    <citation type="submission" date="2022-07" db="EMBL/GenBank/DDBJ databases">
        <title>The genome of Lyophyllum shimeji provides insight into the initial evolution of ectomycorrhizal fungal genome.</title>
        <authorList>
            <person name="Kobayashi Y."/>
            <person name="Shibata T."/>
            <person name="Hirakawa H."/>
            <person name="Shigenobu S."/>
            <person name="Nishiyama T."/>
            <person name="Yamada A."/>
            <person name="Hasebe M."/>
            <person name="Kawaguchi M."/>
        </authorList>
    </citation>
    <scope>NUCLEOTIDE SEQUENCE</scope>
    <source>
        <strain evidence="2">AT787</strain>
    </source>
</reference>
<comment type="caution">
    <text evidence="2">The sequence shown here is derived from an EMBL/GenBank/DDBJ whole genome shotgun (WGS) entry which is preliminary data.</text>
</comment>
<feature type="compositionally biased region" description="Polar residues" evidence="1">
    <location>
        <begin position="31"/>
        <end position="51"/>
    </location>
</feature>
<dbReference type="Proteomes" id="UP001063166">
    <property type="component" value="Unassembled WGS sequence"/>
</dbReference>
<evidence type="ECO:0000313" key="2">
    <source>
        <dbReference type="EMBL" id="GLB43657.1"/>
    </source>
</evidence>
<accession>A0A9P3PVF3</accession>
<keyword evidence="3" id="KW-1185">Reference proteome</keyword>
<sequence length="113" mass="12270">MSKEDTPCAPRRRRERRGKQAPAAAVEGAENRTSPTLHPGPSNQLSTPAHPQSSLLLLLRSGPAADLFAFQTFLTNHARAHVVLCTSSLGVSIYKIAGMFFTPKSQRRICISS</sequence>
<gene>
    <name evidence="2" type="ORF">LshimejAT787_1401690</name>
</gene>
<organism evidence="2 3">
    <name type="scientific">Lyophyllum shimeji</name>
    <name type="common">Hon-shimeji</name>
    <name type="synonym">Tricholoma shimeji</name>
    <dbReference type="NCBI Taxonomy" id="47721"/>
    <lineage>
        <taxon>Eukaryota</taxon>
        <taxon>Fungi</taxon>
        <taxon>Dikarya</taxon>
        <taxon>Basidiomycota</taxon>
        <taxon>Agaricomycotina</taxon>
        <taxon>Agaricomycetes</taxon>
        <taxon>Agaricomycetidae</taxon>
        <taxon>Agaricales</taxon>
        <taxon>Tricholomatineae</taxon>
        <taxon>Lyophyllaceae</taxon>
        <taxon>Lyophyllum</taxon>
    </lineage>
</organism>
<protein>
    <submittedName>
        <fullName evidence="2">Uncharacterized protein</fullName>
    </submittedName>
</protein>
<evidence type="ECO:0000256" key="1">
    <source>
        <dbReference type="SAM" id="MobiDB-lite"/>
    </source>
</evidence>
<dbReference type="EMBL" id="BRPK01000014">
    <property type="protein sequence ID" value="GLB43657.1"/>
    <property type="molecule type" value="Genomic_DNA"/>
</dbReference>
<feature type="compositionally biased region" description="Basic residues" evidence="1">
    <location>
        <begin position="10"/>
        <end position="19"/>
    </location>
</feature>
<dbReference type="AlphaFoldDB" id="A0A9P3PVF3"/>